<name>A0ACB5TES2_CANBO</name>
<keyword evidence="2" id="KW-1185">Reference proteome</keyword>
<sequence length="602" mass="70955">MRFNSIFTSLIYLLISININLTLALNDLNNNIQNPLNLEINNENNNNEKNNEYNNNNNNNNNEYNNDIPNNQFNFINNFKNYINKFSNSIEINKIRNENDIKLRESLKFTKENFLNLINSNDIIIKEEEEGKPIYYTSVPKENWKINFDKYKENYIIRIFFSNLKFKDNLIKLFKNLSIDIWEISTGNNLKFIDFKINSKDEGLKIFNLIYSNVYYNDNEDIEKQEYKFEFKDLIDLKFDILIKDLPQTIFETFPFEDDNYNDLLLSELSNNSDDKESIDPLSVDIFFRQYRDLNTIYNWFDLLLLTYPHLLEVEWIGQTFEGRDIKALRLTSHKHVEDPINSKTVVITAGIHAREWISVSTACYILYRLLQDYEAGKKKANLFLQNMDFLFLPVMNPDGYDYTFKNERLWRKNRQETYLPRCFGIDIDHSFDFHFTKTYDSPCSEDYSGEGAFESLESDAWNKYLNQTKHDHPIYGYIDLHSYAQEVLYPYAYSCSELPRDEENLLELAYGLSKAIRLQSGKNYGVLNACQDKGSDMVPSMGSGSALDYMYHNRAYWAFVLKLRDSGSHGFLLPSKYIVPVGKEIYSSIKYFSSFVLGLDN</sequence>
<accession>A0ACB5TES2</accession>
<dbReference type="EMBL" id="BSXV01000096">
    <property type="protein sequence ID" value="GME87453.1"/>
    <property type="molecule type" value="Genomic_DNA"/>
</dbReference>
<dbReference type="Proteomes" id="UP001165101">
    <property type="component" value="Unassembled WGS sequence"/>
</dbReference>
<evidence type="ECO:0000313" key="1">
    <source>
        <dbReference type="EMBL" id="GME87453.1"/>
    </source>
</evidence>
<proteinExistence type="predicted"/>
<gene>
    <name evidence="1" type="ORF">Cboi01_000037600</name>
</gene>
<protein>
    <submittedName>
        <fullName evidence="1">Unnamed protein product</fullName>
    </submittedName>
</protein>
<comment type="caution">
    <text evidence="1">The sequence shown here is derived from an EMBL/GenBank/DDBJ whole genome shotgun (WGS) entry which is preliminary data.</text>
</comment>
<reference evidence="1" key="1">
    <citation type="submission" date="2023-04" db="EMBL/GenBank/DDBJ databases">
        <title>Candida boidinii NBRC 1967.</title>
        <authorList>
            <person name="Ichikawa N."/>
            <person name="Sato H."/>
            <person name="Tonouchi N."/>
        </authorList>
    </citation>
    <scope>NUCLEOTIDE SEQUENCE</scope>
    <source>
        <strain evidence="1">NBRC 1967</strain>
    </source>
</reference>
<organism evidence="1 2">
    <name type="scientific">Candida boidinii</name>
    <name type="common">Yeast</name>
    <dbReference type="NCBI Taxonomy" id="5477"/>
    <lineage>
        <taxon>Eukaryota</taxon>
        <taxon>Fungi</taxon>
        <taxon>Dikarya</taxon>
        <taxon>Ascomycota</taxon>
        <taxon>Saccharomycotina</taxon>
        <taxon>Pichiomycetes</taxon>
        <taxon>Pichiales</taxon>
        <taxon>Pichiaceae</taxon>
        <taxon>Ogataea</taxon>
        <taxon>Ogataea/Candida clade</taxon>
    </lineage>
</organism>
<evidence type="ECO:0000313" key="2">
    <source>
        <dbReference type="Proteomes" id="UP001165101"/>
    </source>
</evidence>